<dbReference type="PANTHER" id="PTHR31840:SF1">
    <property type="entry name" value="COILED-COIL DOMAIN-CONTAINING PROTEIN 97"/>
    <property type="match status" value="1"/>
</dbReference>
<dbReference type="PANTHER" id="PTHR31840">
    <property type="entry name" value="COILED-COIL DOMAIN-CONTAINING PROTEIN 97"/>
    <property type="match status" value="1"/>
</dbReference>
<dbReference type="AlphaFoldDB" id="A0AAD9SY80"/>
<protein>
    <recommendedName>
        <fullName evidence="2">CCD97-like C-terminal domain-containing protein</fullName>
    </recommendedName>
</protein>
<sequence>MSPMSKPPTTPPQTSTSIPKLPHSESPEQATEKALTCSAPTRSEVSTVRSRSSERLQKLRVKNRRKLYLDRHPSYFTSPDLELADPLLYDRCIRRFQTAAEREADGRAKGYSGVLEADLYRTEAKILALQPSFSSPSQPKAQSVLPKPASDFNRIPFVSYQRGRDGEVLPEEDDEVPQTREEGWGRWVFGMTVRFLRGDDEDFEYEMVDASEEDEVERREREEEWFEAESPGWANDEVAKEGETGVQDF</sequence>
<dbReference type="InterPro" id="IPR018613">
    <property type="entry name" value="Ccdc97-like"/>
</dbReference>
<comment type="caution">
    <text evidence="3">The sequence shown here is derived from an EMBL/GenBank/DDBJ whole genome shotgun (WGS) entry which is preliminary data.</text>
</comment>
<keyword evidence="4" id="KW-1185">Reference proteome</keyword>
<proteinExistence type="predicted"/>
<organism evidence="3 4">
    <name type="scientific">Diplocarpon rosae</name>
    <dbReference type="NCBI Taxonomy" id="946125"/>
    <lineage>
        <taxon>Eukaryota</taxon>
        <taxon>Fungi</taxon>
        <taxon>Dikarya</taxon>
        <taxon>Ascomycota</taxon>
        <taxon>Pezizomycotina</taxon>
        <taxon>Leotiomycetes</taxon>
        <taxon>Helotiales</taxon>
        <taxon>Drepanopezizaceae</taxon>
        <taxon>Diplocarpon</taxon>
    </lineage>
</organism>
<feature type="domain" description="CCD97-like C-terminal" evidence="2">
    <location>
        <begin position="63"/>
        <end position="127"/>
    </location>
</feature>
<gene>
    <name evidence="3" type="ORF">QTJ16_006038</name>
</gene>
<feature type="domain" description="CCD97-like C-terminal" evidence="2">
    <location>
        <begin position="173"/>
        <end position="229"/>
    </location>
</feature>
<dbReference type="EMBL" id="JAUBYV010000009">
    <property type="protein sequence ID" value="KAK2624845.1"/>
    <property type="molecule type" value="Genomic_DNA"/>
</dbReference>
<dbReference type="Pfam" id="PF09747">
    <property type="entry name" value="CCD97-like_C"/>
    <property type="match status" value="2"/>
</dbReference>
<reference evidence="3" key="1">
    <citation type="submission" date="2023-06" db="EMBL/GenBank/DDBJ databases">
        <title>Draft genome of Marssonina rosae.</title>
        <authorList>
            <person name="Cheng Q."/>
        </authorList>
    </citation>
    <scope>NUCLEOTIDE SEQUENCE</scope>
    <source>
        <strain evidence="3">R4</strain>
    </source>
</reference>
<dbReference type="Proteomes" id="UP001285354">
    <property type="component" value="Unassembled WGS sequence"/>
</dbReference>
<feature type="region of interest" description="Disordered" evidence="1">
    <location>
        <begin position="1"/>
        <end position="55"/>
    </location>
</feature>
<feature type="compositionally biased region" description="Low complexity" evidence="1">
    <location>
        <begin position="41"/>
        <end position="50"/>
    </location>
</feature>
<dbReference type="InterPro" id="IPR040233">
    <property type="entry name" value="CCD97-like_C"/>
</dbReference>
<evidence type="ECO:0000313" key="4">
    <source>
        <dbReference type="Proteomes" id="UP001285354"/>
    </source>
</evidence>
<feature type="compositionally biased region" description="Pro residues" evidence="1">
    <location>
        <begin position="1"/>
        <end position="11"/>
    </location>
</feature>
<feature type="region of interest" description="Disordered" evidence="1">
    <location>
        <begin position="209"/>
        <end position="249"/>
    </location>
</feature>
<evidence type="ECO:0000256" key="1">
    <source>
        <dbReference type="SAM" id="MobiDB-lite"/>
    </source>
</evidence>
<name>A0AAD9SY80_9HELO</name>
<evidence type="ECO:0000313" key="3">
    <source>
        <dbReference type="EMBL" id="KAK2624845.1"/>
    </source>
</evidence>
<accession>A0AAD9SY80</accession>
<evidence type="ECO:0000259" key="2">
    <source>
        <dbReference type="Pfam" id="PF09747"/>
    </source>
</evidence>